<name>A0ABN1ITD3_9FLAO</name>
<keyword evidence="4" id="KW-1185">Reference proteome</keyword>
<evidence type="ECO:0000313" key="3">
    <source>
        <dbReference type="EMBL" id="GAA0720978.1"/>
    </source>
</evidence>
<sequence length="116" mass="12921">MKRSLIAALLIVSVGYSATNPINENDKNKKGKESKKEEKSVSSKNFHSVKKWKITIEYVNGAVISKTITLNNDISRSPLENAFQEAEKYMKTLKNVKSYNVSPVSKNNFVLLAGGQ</sequence>
<reference evidence="3 4" key="1">
    <citation type="journal article" date="2019" name="Int. J. Syst. Evol. Microbiol.">
        <title>The Global Catalogue of Microorganisms (GCM) 10K type strain sequencing project: providing services to taxonomists for standard genome sequencing and annotation.</title>
        <authorList>
            <consortium name="The Broad Institute Genomics Platform"/>
            <consortium name="The Broad Institute Genome Sequencing Center for Infectious Disease"/>
            <person name="Wu L."/>
            <person name="Ma J."/>
        </authorList>
    </citation>
    <scope>NUCLEOTIDE SEQUENCE [LARGE SCALE GENOMIC DNA]</scope>
    <source>
        <strain evidence="3 4">JCM 15974</strain>
    </source>
</reference>
<accession>A0ABN1ITD3</accession>
<dbReference type="Proteomes" id="UP001501758">
    <property type="component" value="Unassembled WGS sequence"/>
</dbReference>
<feature type="region of interest" description="Disordered" evidence="1">
    <location>
        <begin position="19"/>
        <end position="46"/>
    </location>
</feature>
<evidence type="ECO:0000313" key="4">
    <source>
        <dbReference type="Proteomes" id="UP001501758"/>
    </source>
</evidence>
<protein>
    <submittedName>
        <fullName evidence="3">Uncharacterized protein</fullName>
    </submittedName>
</protein>
<feature type="signal peptide" evidence="2">
    <location>
        <begin position="1"/>
        <end position="18"/>
    </location>
</feature>
<dbReference type="RefSeq" id="WP_343912334.1">
    <property type="nucleotide sequence ID" value="NZ_BAAAGE010000002.1"/>
</dbReference>
<dbReference type="EMBL" id="BAAAGE010000002">
    <property type="protein sequence ID" value="GAA0720978.1"/>
    <property type="molecule type" value="Genomic_DNA"/>
</dbReference>
<feature type="chain" id="PRO_5046929855" evidence="2">
    <location>
        <begin position="19"/>
        <end position="116"/>
    </location>
</feature>
<gene>
    <name evidence="3" type="ORF">GCM10009430_21730</name>
</gene>
<evidence type="ECO:0000256" key="1">
    <source>
        <dbReference type="SAM" id="MobiDB-lite"/>
    </source>
</evidence>
<evidence type="ECO:0000256" key="2">
    <source>
        <dbReference type="SAM" id="SignalP"/>
    </source>
</evidence>
<organism evidence="3 4">
    <name type="scientific">Aquimarina litoralis</name>
    <dbReference type="NCBI Taxonomy" id="584605"/>
    <lineage>
        <taxon>Bacteria</taxon>
        <taxon>Pseudomonadati</taxon>
        <taxon>Bacteroidota</taxon>
        <taxon>Flavobacteriia</taxon>
        <taxon>Flavobacteriales</taxon>
        <taxon>Flavobacteriaceae</taxon>
        <taxon>Aquimarina</taxon>
    </lineage>
</organism>
<proteinExistence type="predicted"/>
<comment type="caution">
    <text evidence="3">The sequence shown here is derived from an EMBL/GenBank/DDBJ whole genome shotgun (WGS) entry which is preliminary data.</text>
</comment>
<keyword evidence="2" id="KW-0732">Signal</keyword>